<dbReference type="OrthoDB" id="9792005at2"/>
<keyword evidence="2" id="KW-1185">Reference proteome</keyword>
<dbReference type="PIRSF" id="PIRSF001439">
    <property type="entry name" value="CryM"/>
    <property type="match status" value="1"/>
</dbReference>
<dbReference type="InterPro" id="IPR036291">
    <property type="entry name" value="NAD(P)-bd_dom_sf"/>
</dbReference>
<name>A0A0L6U4M0_9FIRM</name>
<dbReference type="Gene3D" id="3.30.1780.10">
    <property type="entry name" value="ornithine cyclodeaminase, domain 1"/>
    <property type="match status" value="1"/>
</dbReference>
<protein>
    <submittedName>
        <fullName evidence="1">Ornithine cyclodeaminase</fullName>
        <ecNumber evidence="1">4.3.1.12</ecNumber>
    </submittedName>
</protein>
<comment type="caution">
    <text evidence="1">The sequence shown here is derived from an EMBL/GenBank/DDBJ whole genome shotgun (WGS) entry which is preliminary data.</text>
</comment>
<dbReference type="RefSeq" id="WP_050739225.1">
    <property type="nucleotide sequence ID" value="NZ_LGYO01000009.1"/>
</dbReference>
<organism evidence="1 2">
    <name type="scientific">Acetobacterium bakii</name>
    <dbReference type="NCBI Taxonomy" id="52689"/>
    <lineage>
        <taxon>Bacteria</taxon>
        <taxon>Bacillati</taxon>
        <taxon>Bacillota</taxon>
        <taxon>Clostridia</taxon>
        <taxon>Eubacteriales</taxon>
        <taxon>Eubacteriaceae</taxon>
        <taxon>Acetobacterium</taxon>
    </lineage>
</organism>
<keyword evidence="1" id="KW-0456">Lyase</keyword>
<dbReference type="EMBL" id="LGYO01000009">
    <property type="protein sequence ID" value="KNZ42750.1"/>
    <property type="molecule type" value="Genomic_DNA"/>
</dbReference>
<proteinExistence type="predicted"/>
<dbReference type="InterPro" id="IPR003462">
    <property type="entry name" value="ODC_Mu_crystall"/>
</dbReference>
<dbReference type="PATRIC" id="fig|52689.4.peg.4062"/>
<dbReference type="NCBIfam" id="NF004848">
    <property type="entry name" value="PRK06199.1"/>
    <property type="match status" value="1"/>
</dbReference>
<dbReference type="Pfam" id="PF02423">
    <property type="entry name" value="OCD_Mu_crystall"/>
    <property type="match status" value="1"/>
</dbReference>
<dbReference type="SUPFAM" id="SSF51735">
    <property type="entry name" value="NAD(P)-binding Rossmann-fold domains"/>
    <property type="match status" value="1"/>
</dbReference>
<dbReference type="PANTHER" id="PTHR13812:SF19">
    <property type="entry name" value="KETIMINE REDUCTASE MU-CRYSTALLIN"/>
    <property type="match status" value="1"/>
</dbReference>
<dbReference type="Proteomes" id="UP000036873">
    <property type="component" value="Unassembled WGS sequence"/>
</dbReference>
<evidence type="ECO:0000313" key="1">
    <source>
        <dbReference type="EMBL" id="KNZ42750.1"/>
    </source>
</evidence>
<reference evidence="2" key="1">
    <citation type="submission" date="2015-07" db="EMBL/GenBank/DDBJ databases">
        <title>Draft genome sequence of Acetobacterium bakii DSM 8293, a potential psychrophilic chemical producer through syngas fermentation.</title>
        <authorList>
            <person name="Song Y."/>
            <person name="Hwang S."/>
            <person name="Cho B.-K."/>
        </authorList>
    </citation>
    <scope>NUCLEOTIDE SEQUENCE [LARGE SCALE GENOMIC DNA]</scope>
    <source>
        <strain evidence="2">DSM 8239</strain>
    </source>
</reference>
<dbReference type="InterPro" id="IPR023401">
    <property type="entry name" value="ODC_N"/>
</dbReference>
<dbReference type="GO" id="GO:0005737">
    <property type="term" value="C:cytoplasm"/>
    <property type="evidence" value="ECO:0007669"/>
    <property type="project" value="TreeGrafter"/>
</dbReference>
<gene>
    <name evidence="1" type="ORF">AKG39_04765</name>
</gene>
<dbReference type="EC" id="4.3.1.12" evidence="1"/>
<dbReference type="STRING" id="52689.AKG39_04765"/>
<sequence length="380" mass="41705">MKLPGIDLLYLNEADMIKAGVDDVVGCTDCMEELLKLLDKGDYRMGGENGNSHGSMITFPEEPEFPNMPKNGPDRRFMAMPAYVGGKFDVAGMKWYGSNVENRDKNLPRSILMMMLNDKDTGAPLALMSANLLSAYRTAAVPGVGVKNLAVKDAKVLGIVGPGVINSTAIETFAGLRPSLTTLKIKGRGQASIDRCIEYVKEKCPQFTEIIVCETLEECVRGSDILSFATSTPMGAGPSAYPFVDAEWIKPGALFCLPGSADFSDEFIQSDKTKLVVDNISLYEAWAEEYPYPTYNIVYILGSKFMDMIHDGKLEKTDIHDLGAILNGKVPGRESDDQIILYSVGGMPVEDVAWGKEVYDYARKNNIGIDLNLWDKPALY</sequence>
<dbReference type="AlphaFoldDB" id="A0A0L6U4M0"/>
<dbReference type="PANTHER" id="PTHR13812">
    <property type="entry name" value="KETIMINE REDUCTASE MU-CRYSTALLIN"/>
    <property type="match status" value="1"/>
</dbReference>
<evidence type="ECO:0000313" key="2">
    <source>
        <dbReference type="Proteomes" id="UP000036873"/>
    </source>
</evidence>
<accession>A0A0L6U4M0</accession>
<dbReference type="Gene3D" id="3.40.50.720">
    <property type="entry name" value="NAD(P)-binding Rossmann-like Domain"/>
    <property type="match status" value="1"/>
</dbReference>
<dbReference type="GO" id="GO:0008473">
    <property type="term" value="F:ornithine cyclodeaminase activity"/>
    <property type="evidence" value="ECO:0007669"/>
    <property type="project" value="UniProtKB-EC"/>
</dbReference>